<dbReference type="PATRIC" id="fig|1339315.3.peg.1797"/>
<reference evidence="2 3" key="1">
    <citation type="submission" date="2014-02" db="EMBL/GenBank/DDBJ databases">
        <authorList>
            <person name="Sears C."/>
            <person name="Carroll K."/>
            <person name="Sack B.R."/>
            <person name="Qadri F."/>
            <person name="Myers L.L."/>
            <person name="Chung G.-T."/>
            <person name="Escheverria P."/>
            <person name="Fraser C.M."/>
            <person name="Sadzewicz L."/>
            <person name="Shefchek K.A."/>
            <person name="Tallon L."/>
            <person name="Das S.P."/>
            <person name="Daugherty S."/>
            <person name="Mongodin E.F."/>
        </authorList>
    </citation>
    <scope>NUCLEOTIDE SEQUENCE [LARGE SCALE GENOMIC DNA]</scope>
    <source>
        <strain evidence="3">3988T(B)14</strain>
    </source>
</reference>
<dbReference type="PANTHER" id="PTHR34219">
    <property type="entry name" value="IRON-REGULATED INNER MEMBRANE PROTEIN-RELATED"/>
    <property type="match status" value="1"/>
</dbReference>
<accession>A0A015UMU9</accession>
<feature type="transmembrane region" description="Helical" evidence="1">
    <location>
        <begin position="261"/>
        <end position="283"/>
    </location>
</feature>
<dbReference type="EMBL" id="JGCY01000246">
    <property type="protein sequence ID" value="EXY75178.1"/>
    <property type="molecule type" value="Genomic_DNA"/>
</dbReference>
<dbReference type="AlphaFoldDB" id="A0A015UMU9"/>
<feature type="transmembrane region" description="Helical" evidence="1">
    <location>
        <begin position="208"/>
        <end position="230"/>
    </location>
</feature>
<feature type="transmembrane region" description="Helical" evidence="1">
    <location>
        <begin position="12"/>
        <end position="30"/>
    </location>
</feature>
<dbReference type="InterPro" id="IPR005625">
    <property type="entry name" value="PepSY-ass_TM"/>
</dbReference>
<keyword evidence="1" id="KW-0472">Membrane</keyword>
<protein>
    <submittedName>
        <fullName evidence="2">PepSY-associated TM helix family protein</fullName>
    </submittedName>
</protein>
<feature type="transmembrane region" description="Helical" evidence="1">
    <location>
        <begin position="471"/>
        <end position="491"/>
    </location>
</feature>
<keyword evidence="1" id="KW-0812">Transmembrane</keyword>
<dbReference type="RefSeq" id="WP_022348117.1">
    <property type="nucleotide sequence ID" value="NZ_JGCY01000246.1"/>
</dbReference>
<keyword evidence="1" id="KW-1133">Transmembrane helix</keyword>
<proteinExistence type="predicted"/>
<dbReference type="Proteomes" id="UP000020529">
    <property type="component" value="Unassembled WGS sequence"/>
</dbReference>
<comment type="caution">
    <text evidence="2">The sequence shown here is derived from an EMBL/GenBank/DDBJ whole genome shotgun (WGS) entry which is preliminary data.</text>
</comment>
<dbReference type="Pfam" id="PF03929">
    <property type="entry name" value="PepSY_TM"/>
    <property type="match status" value="2"/>
</dbReference>
<organism evidence="2 3">
    <name type="scientific">Bacteroides fragilis str. 3988T(B)14</name>
    <dbReference type="NCBI Taxonomy" id="1339315"/>
    <lineage>
        <taxon>Bacteria</taxon>
        <taxon>Pseudomonadati</taxon>
        <taxon>Bacteroidota</taxon>
        <taxon>Bacteroidia</taxon>
        <taxon>Bacteroidales</taxon>
        <taxon>Bacteroidaceae</taxon>
        <taxon>Bacteroides</taxon>
    </lineage>
</organism>
<gene>
    <name evidence="2" type="ORF">M124_1000</name>
</gene>
<evidence type="ECO:0000313" key="2">
    <source>
        <dbReference type="EMBL" id="EXY75178.1"/>
    </source>
</evidence>
<evidence type="ECO:0000313" key="3">
    <source>
        <dbReference type="Proteomes" id="UP000020529"/>
    </source>
</evidence>
<evidence type="ECO:0000256" key="1">
    <source>
        <dbReference type="SAM" id="Phobius"/>
    </source>
</evidence>
<name>A0A015UMU9_BACFG</name>
<sequence>MKNFWKKYHKWVGLFFSFFILMFCFSGIVLNHRTLFSKAEVSRNWMPESYHYKNWNNGIIKGTLRLPDGKILAYGNAGVWKTDSCFATFADFNRGLAEGIDNRKISNIVRVANNDIWCAGLYSIYLLNHDSWKEYPIAGNDERISDITQRGDTLVILTRSYLYTSVSPYDEFRKTELKTPENYSPKPSLFRTIWLLHSGELFGTPGKLAVDFLGVVLIVLSATGIIYTLLPPFIRRRHRKRLPVKTQAKALKTSLNWHNKLGTWLIGLTLLLSVTGMCLRPPLMIPFVLVNTRPVPGSTLDSDNPWHDKLRSIRWDASRNVWLLSSSMGFYRINDLQLPPVKLKQTPPVSPMGVNVFHPQSPDEWLIGSFSGLFVWNPSTGTVLDYYTGQPPVAVHGRPLGGSLVNGFTDDLVTREVIFEYDNGARNKENNLVLPAMPDLIKQQPMSLWNFCLELHVGRCYSPFLGVFSDLFVFISGLLLTLILISGYIVYKRHHKRSKKIRMH</sequence>